<evidence type="ECO:0000313" key="2">
    <source>
        <dbReference type="Proteomes" id="UP000708208"/>
    </source>
</evidence>
<dbReference type="Proteomes" id="UP000708208">
    <property type="component" value="Unassembled WGS sequence"/>
</dbReference>
<sequence>MIGRNAPPKLVRKPKKKMRDVTNERIFKEEQKEALTFHKLKHELLGPLFIRLLFNDEFIQVFREQDNDTDLENKDPNPRK</sequence>
<organism evidence="1 2">
    <name type="scientific">Allacma fusca</name>
    <dbReference type="NCBI Taxonomy" id="39272"/>
    <lineage>
        <taxon>Eukaryota</taxon>
        <taxon>Metazoa</taxon>
        <taxon>Ecdysozoa</taxon>
        <taxon>Arthropoda</taxon>
        <taxon>Hexapoda</taxon>
        <taxon>Collembola</taxon>
        <taxon>Symphypleona</taxon>
        <taxon>Sminthuridae</taxon>
        <taxon>Allacma</taxon>
    </lineage>
</organism>
<keyword evidence="2" id="KW-1185">Reference proteome</keyword>
<protein>
    <submittedName>
        <fullName evidence="1">Uncharacterized protein</fullName>
    </submittedName>
</protein>
<dbReference type="EMBL" id="CAJVCH010571390">
    <property type="protein sequence ID" value="CAG7837393.1"/>
    <property type="molecule type" value="Genomic_DNA"/>
</dbReference>
<proteinExistence type="predicted"/>
<evidence type="ECO:0000313" key="1">
    <source>
        <dbReference type="EMBL" id="CAG7837393.1"/>
    </source>
</evidence>
<reference evidence="1" key="1">
    <citation type="submission" date="2021-06" db="EMBL/GenBank/DDBJ databases">
        <authorList>
            <person name="Hodson N. C."/>
            <person name="Mongue J. A."/>
            <person name="Jaron S. K."/>
        </authorList>
    </citation>
    <scope>NUCLEOTIDE SEQUENCE</scope>
</reference>
<comment type="caution">
    <text evidence="1">The sequence shown here is derived from an EMBL/GenBank/DDBJ whole genome shotgun (WGS) entry which is preliminary data.</text>
</comment>
<dbReference type="AlphaFoldDB" id="A0A8J2LKM3"/>
<gene>
    <name evidence="1" type="ORF">AFUS01_LOCUS46515</name>
</gene>
<name>A0A8J2LKM3_9HEXA</name>
<accession>A0A8J2LKM3</accession>